<name>A0A9W4NZD4_9EURO</name>
<evidence type="ECO:0000256" key="1">
    <source>
        <dbReference type="SAM" id="MobiDB-lite"/>
    </source>
</evidence>
<dbReference type="OrthoDB" id="5423926at2759"/>
<reference evidence="2" key="1">
    <citation type="submission" date="2021-07" db="EMBL/GenBank/DDBJ databases">
        <authorList>
            <person name="Branca A.L. A."/>
        </authorList>
    </citation>
    <scope>NUCLEOTIDE SEQUENCE</scope>
</reference>
<feature type="compositionally biased region" description="Basic and acidic residues" evidence="1">
    <location>
        <begin position="1039"/>
        <end position="1049"/>
    </location>
</feature>
<feature type="compositionally biased region" description="Polar residues" evidence="1">
    <location>
        <begin position="1365"/>
        <end position="1378"/>
    </location>
</feature>
<sequence length="1409" mass="150156">MKQCSAGYPILDHANAPPWQTWEPWPSAVAKEALPLIIRFVKRVGPDWLLLLDQISRKSCDAICRVSHCIKLTAPFYIQPLSSPAAQSAQSAASHAFLKSQTSNASLSSAAAAAALRNLTPTPTQIENVQTKRMVERRASTQSQAPNGRRSASASATLRRSASNSSMTARTFRDQSPGRPATSSGPASPPRNVPPLPSLPSQYTARKQPARRTLSMEPTMRSPPASPPRSGAREQGRGSPIHMATHQRVTSLGMLPELERSASRNSVNFSYPTGSRPTSPIATENTPMSLNGAIEESIPEEPIQKPLQERSPNKSRARASDSVEGSPVANKSGRLAGSAAAAALAVSAQKDSAKASPAPEQVRNAPAPPVDTSDRNSRTTKPAATIPEREHPSSRALPERWPSAVKEQEEPEDSDRNVEDIPTRQGRNRMPAASLTTDHTQAAAAPVPPSPSSGLQPDQQPHLRESSSPGRSARFAKLLEVTGTGDQVHQPPPRSVSPVKSALKHSRGSSLSPDRRLSVAGRVHPSSELSDGTSVASDEGSRIGAKKKSAKVSFDDEAEVVGVAASPPTSPEEYTPESPPNNKTKSRMSWLGVGKGIGKKKSPTDIASDDDWDTVIKPRQELPSFGSIRGNRDGGLKRSPIPDFSDNESSSSSDSDVASKQETSLSNDHAIGGILPQNKHHGYFPPNDVTRLEQLSVVGSASSAAPTADVTKDTQATGETAEQQPHGGVHSDLTVPAIAVEPATPPAEEPKQSLESKRSSMDQYQIPGGFPASGSERSLKSAAKKTQVQAVASAAPKADGGDTDEEYSDSIYSDAAEDIDIDGDGYGSINAIVDSRSAPRSTPAQPLETVVESRDATPKPLNRVSLDDERPQDATKQVPDHRPVTPTQEPGESQVEESPASSTGYAYEPVAPLPQPRPAARTSPSQNSTSQTQSNARARPMSVAVDTNGASRMQDPRWSSNEASPQSAQGKPRPLSVGPAFHKVGGLPGFPQSLRRKTSNGSDSSSSFKRSSPRGDAVSMRRTMRAGAGANIRTQPPMERNESPLDHRPMSAGSSNGTMRKTLRGPAGGERYSFFSTNKKAPPRAKFTKSPPKAGRATRFANSDDENEDEARPQTFASRFADSSDEEQPHSNVMRPVRGIPRRQGADDGDSTELDDSSEESPRQQARRGIATAAIGSPPSSRGKNAPPNMSGMAAVAKQRGMTQRDLEEFIMAPPSSRKPGLLTRLGIKKNKNADHRIRKSDAESPSRRDTPLERSRMELDQVRDSMANGNHTTVTAAASPPPTHSKLVKRNSKRQSTGPESWPLSSGVRDESLQPVAEQHLDIPPPPQAAVHAIPAHDGSVFVNGDSPAAAPIGKEADEPRSPDLNNDSASEITNPEDQGVAARDVVIAGSGRKKRFPLLRKAFGLRS</sequence>
<feature type="region of interest" description="Disordered" evidence="1">
    <location>
        <begin position="122"/>
        <end position="244"/>
    </location>
</feature>
<feature type="compositionally biased region" description="Basic and acidic residues" evidence="1">
    <location>
        <begin position="748"/>
        <end position="760"/>
    </location>
</feature>
<comment type="caution">
    <text evidence="2">The sequence shown here is derived from an EMBL/GenBank/DDBJ whole genome shotgun (WGS) entry which is preliminary data.</text>
</comment>
<protein>
    <submittedName>
        <fullName evidence="2">Uncharacterized protein</fullName>
    </submittedName>
</protein>
<feature type="compositionally biased region" description="Basic and acidic residues" evidence="1">
    <location>
        <begin position="865"/>
        <end position="883"/>
    </location>
</feature>
<feature type="compositionally biased region" description="Basic and acidic residues" evidence="1">
    <location>
        <begin position="1232"/>
        <end position="1264"/>
    </location>
</feature>
<dbReference type="EMBL" id="CAJVPA010000250">
    <property type="protein sequence ID" value="CAG8425218.1"/>
    <property type="molecule type" value="Genomic_DNA"/>
</dbReference>
<accession>A0A9W4NZD4</accession>
<feature type="compositionally biased region" description="Polar residues" evidence="1">
    <location>
        <begin position="122"/>
        <end position="131"/>
    </location>
</feature>
<dbReference type="Proteomes" id="UP001152646">
    <property type="component" value="Unassembled WGS sequence"/>
</dbReference>
<feature type="region of interest" description="Disordered" evidence="1">
    <location>
        <begin position="265"/>
        <end position="1380"/>
    </location>
</feature>
<feature type="compositionally biased region" description="Polar residues" evidence="1">
    <location>
        <begin position="713"/>
        <end position="723"/>
    </location>
</feature>
<feature type="compositionally biased region" description="Low complexity" evidence="1">
    <location>
        <begin position="336"/>
        <end position="350"/>
    </location>
</feature>
<proteinExistence type="predicted"/>
<feature type="compositionally biased region" description="Low complexity" evidence="1">
    <location>
        <begin position="922"/>
        <end position="935"/>
    </location>
</feature>
<feature type="compositionally biased region" description="Low complexity" evidence="1">
    <location>
        <begin position="999"/>
        <end position="1010"/>
    </location>
</feature>
<evidence type="ECO:0000313" key="2">
    <source>
        <dbReference type="EMBL" id="CAG8425218.1"/>
    </source>
</evidence>
<evidence type="ECO:0000313" key="3">
    <source>
        <dbReference type="Proteomes" id="UP001152646"/>
    </source>
</evidence>
<feature type="compositionally biased region" description="Polar residues" evidence="1">
    <location>
        <begin position="265"/>
        <end position="289"/>
    </location>
</feature>
<feature type="compositionally biased region" description="Acidic residues" evidence="1">
    <location>
        <begin position="1147"/>
        <end position="1159"/>
    </location>
</feature>
<feature type="compositionally biased region" description="Low complexity" evidence="1">
    <location>
        <begin position="643"/>
        <end position="658"/>
    </location>
</feature>
<feature type="compositionally biased region" description="Low complexity" evidence="1">
    <location>
        <begin position="149"/>
        <end position="166"/>
    </location>
</feature>
<feature type="compositionally biased region" description="Polar residues" evidence="1">
    <location>
        <begin position="957"/>
        <end position="969"/>
    </location>
</feature>
<organism evidence="2 3">
    <name type="scientific">Penicillium salamii</name>
    <dbReference type="NCBI Taxonomy" id="1612424"/>
    <lineage>
        <taxon>Eukaryota</taxon>
        <taxon>Fungi</taxon>
        <taxon>Dikarya</taxon>
        <taxon>Ascomycota</taxon>
        <taxon>Pezizomycotina</taxon>
        <taxon>Eurotiomycetes</taxon>
        <taxon>Eurotiomycetidae</taxon>
        <taxon>Eurotiales</taxon>
        <taxon>Aspergillaceae</taxon>
        <taxon>Penicillium</taxon>
    </lineage>
</organism>
<gene>
    <name evidence="2" type="ORF">PSALAMII_LOCUS10652</name>
</gene>
<feature type="compositionally biased region" description="Polar residues" evidence="1">
    <location>
        <begin position="527"/>
        <end position="536"/>
    </location>
</feature>
<feature type="compositionally biased region" description="Pro residues" evidence="1">
    <location>
        <begin position="187"/>
        <end position="198"/>
    </location>
</feature>